<evidence type="ECO:0000256" key="4">
    <source>
        <dbReference type="ARBA" id="ARBA00022840"/>
    </source>
</evidence>
<dbReference type="GO" id="GO:0005524">
    <property type="term" value="F:ATP binding"/>
    <property type="evidence" value="ECO:0007669"/>
    <property type="project" value="UniProtKB-KW"/>
</dbReference>
<dbReference type="PANTHER" id="PTHR42711:SF5">
    <property type="entry name" value="ABC TRANSPORTER ATP-BINDING PROTEIN NATA"/>
    <property type="match status" value="1"/>
</dbReference>
<dbReference type="EMBL" id="DSJL01000011">
    <property type="protein sequence ID" value="HEF66210.1"/>
    <property type="molecule type" value="Genomic_DNA"/>
</dbReference>
<protein>
    <submittedName>
        <fullName evidence="5">Uncharacterized protein</fullName>
    </submittedName>
</protein>
<proteinExistence type="inferred from homology"/>
<dbReference type="Gene3D" id="3.40.50.300">
    <property type="entry name" value="P-loop containing nucleotide triphosphate hydrolases"/>
    <property type="match status" value="1"/>
</dbReference>
<dbReference type="SUPFAM" id="SSF52540">
    <property type="entry name" value="P-loop containing nucleoside triphosphate hydrolases"/>
    <property type="match status" value="1"/>
</dbReference>
<reference evidence="5" key="1">
    <citation type="journal article" date="2020" name="mSystems">
        <title>Genome- and Community-Level Interaction Insights into Carbon Utilization and Element Cycling Functions of Hydrothermarchaeota in Hydrothermal Sediment.</title>
        <authorList>
            <person name="Zhou Z."/>
            <person name="Liu Y."/>
            <person name="Xu W."/>
            <person name="Pan J."/>
            <person name="Luo Z.H."/>
            <person name="Li M."/>
        </authorList>
    </citation>
    <scope>NUCLEOTIDE SEQUENCE [LARGE SCALE GENOMIC DNA]</scope>
    <source>
        <strain evidence="5">SpSt-222</strain>
    </source>
</reference>
<keyword evidence="2" id="KW-0813">Transport</keyword>
<keyword evidence="3" id="KW-0547">Nucleotide-binding</keyword>
<keyword evidence="4" id="KW-0067">ATP-binding</keyword>
<dbReference type="InterPro" id="IPR050763">
    <property type="entry name" value="ABC_transporter_ATP-binding"/>
</dbReference>
<evidence type="ECO:0000256" key="3">
    <source>
        <dbReference type="ARBA" id="ARBA00022741"/>
    </source>
</evidence>
<dbReference type="InterPro" id="IPR027417">
    <property type="entry name" value="P-loop_NTPase"/>
</dbReference>
<organism evidence="5">
    <name type="scientific">Thermomicrobium roseum</name>
    <dbReference type="NCBI Taxonomy" id="500"/>
    <lineage>
        <taxon>Bacteria</taxon>
        <taxon>Pseudomonadati</taxon>
        <taxon>Thermomicrobiota</taxon>
        <taxon>Thermomicrobia</taxon>
        <taxon>Thermomicrobiales</taxon>
        <taxon>Thermomicrobiaceae</taxon>
        <taxon>Thermomicrobium</taxon>
    </lineage>
</organism>
<gene>
    <name evidence="5" type="ORF">ENP47_11545</name>
</gene>
<accession>A0A7C1K3T8</accession>
<evidence type="ECO:0000256" key="1">
    <source>
        <dbReference type="ARBA" id="ARBA00005417"/>
    </source>
</evidence>
<dbReference type="PANTHER" id="PTHR42711">
    <property type="entry name" value="ABC TRANSPORTER ATP-BINDING PROTEIN"/>
    <property type="match status" value="1"/>
</dbReference>
<dbReference type="AlphaFoldDB" id="A0A7C1K3T8"/>
<evidence type="ECO:0000256" key="2">
    <source>
        <dbReference type="ARBA" id="ARBA00022448"/>
    </source>
</evidence>
<comment type="caution">
    <text evidence="5">The sequence shown here is derived from an EMBL/GenBank/DDBJ whole genome shotgun (WGS) entry which is preliminary data.</text>
</comment>
<comment type="similarity">
    <text evidence="1">Belongs to the ABC transporter superfamily.</text>
</comment>
<evidence type="ECO:0000313" key="5">
    <source>
        <dbReference type="EMBL" id="HEF66210.1"/>
    </source>
</evidence>
<name>A0A7C1K3T8_THERO</name>
<sequence>MHDPRVLFLDELTTGLDPHARRLVWELIRTIRNRGKTIFPGTDLIEEAKALCDRVAVFFHGQIVARDTPSRLIAHVGELHISLRLPRATSLPPLLQLPGIRTVETRNETLSNRAEDGRAVAAVVQVLVQVGAPLRELRVTRGRHKDAYLALTGAVAPREDRKPCTALHA</sequence>